<dbReference type="InterPro" id="IPR032816">
    <property type="entry name" value="VTT_dom"/>
</dbReference>
<evidence type="ECO:0000313" key="11">
    <source>
        <dbReference type="Proteomes" id="UP000186465"/>
    </source>
</evidence>
<gene>
    <name evidence="10" type="ORF">BM477_01195</name>
</gene>
<comment type="caution">
    <text evidence="10">The sequence shown here is derived from an EMBL/GenBank/DDBJ whole genome shotgun (WGS) entry which is preliminary data.</text>
</comment>
<protein>
    <recommendedName>
        <fullName evidence="9">VTT domain-containing protein</fullName>
    </recommendedName>
</protein>
<dbReference type="GO" id="GO:0005886">
    <property type="term" value="C:plasma membrane"/>
    <property type="evidence" value="ECO:0007669"/>
    <property type="project" value="UniProtKB-SubCell"/>
</dbReference>
<keyword evidence="6 7" id="KW-0472">Membrane</keyword>
<dbReference type="InterPro" id="IPR032818">
    <property type="entry name" value="DedA-like"/>
</dbReference>
<dbReference type="PANTHER" id="PTHR30353">
    <property type="entry name" value="INNER MEMBRANE PROTEIN DEDA-RELATED"/>
    <property type="match status" value="1"/>
</dbReference>
<dbReference type="AlphaFoldDB" id="A0A1Q5PT10"/>
<evidence type="ECO:0000256" key="5">
    <source>
        <dbReference type="ARBA" id="ARBA00022989"/>
    </source>
</evidence>
<reference evidence="11" key="1">
    <citation type="submission" date="2016-11" db="EMBL/GenBank/DDBJ databases">
        <title>Actinomyces gypaetusis sp. nov. isolated from Gypaetus barbatus in Qinghai Tibet Plateau China.</title>
        <authorList>
            <person name="Meng X."/>
        </authorList>
    </citation>
    <scope>NUCLEOTIDE SEQUENCE [LARGE SCALE GENOMIC DNA]</scope>
    <source>
        <strain evidence="11">DSM 15383</strain>
    </source>
</reference>
<feature type="signal peptide" evidence="8">
    <location>
        <begin position="1"/>
        <end position="18"/>
    </location>
</feature>
<keyword evidence="3 7" id="KW-1003">Cell membrane</keyword>
<evidence type="ECO:0000256" key="1">
    <source>
        <dbReference type="ARBA" id="ARBA00004651"/>
    </source>
</evidence>
<feature type="chain" id="PRO_5038357702" description="VTT domain-containing protein" evidence="8">
    <location>
        <begin position="19"/>
        <end position="249"/>
    </location>
</feature>
<evidence type="ECO:0000256" key="4">
    <source>
        <dbReference type="ARBA" id="ARBA00022692"/>
    </source>
</evidence>
<sequence length="249" mass="27244">MTTAATTAANTAASTASAATETALYAATGMPASFFGDIIYYFRNVDQLLLALGPWVLAVTCLMVFIESGVLFPFLPGDSLIFTAGLLHEQLGLNLWWLMFAVFLSAFLGDQVGYFLGYRFGRRLFSPDARVLKTEYLLAAEEFFHKHGGPALVLARFVPIVRTFVPLAAGVANYGYSHFIRWNVFGALLWGCGLTFLGSRLGNIAFIRNNIEVIAVIIILVSVLPIVIKSWTTYRKGRAARLAKGNQTA</sequence>
<feature type="transmembrane region" description="Helical" evidence="7">
    <location>
        <begin position="180"/>
        <end position="198"/>
    </location>
</feature>
<keyword evidence="5 7" id="KW-1133">Transmembrane helix</keyword>
<evidence type="ECO:0000256" key="6">
    <source>
        <dbReference type="ARBA" id="ARBA00023136"/>
    </source>
</evidence>
<proteinExistence type="inferred from homology"/>
<accession>A0A1Q5PT10</accession>
<feature type="transmembrane region" description="Helical" evidence="7">
    <location>
        <begin position="210"/>
        <end position="228"/>
    </location>
</feature>
<comment type="similarity">
    <text evidence="2 7">Belongs to the DedA family.</text>
</comment>
<dbReference type="STRING" id="156892.BM477_01195"/>
<dbReference type="EMBL" id="MPDM01000001">
    <property type="protein sequence ID" value="OKL50688.1"/>
    <property type="molecule type" value="Genomic_DNA"/>
</dbReference>
<evidence type="ECO:0000259" key="9">
    <source>
        <dbReference type="Pfam" id="PF09335"/>
    </source>
</evidence>
<evidence type="ECO:0000256" key="2">
    <source>
        <dbReference type="ARBA" id="ARBA00010792"/>
    </source>
</evidence>
<name>A0A1Q5PT10_9ACTO</name>
<feature type="transmembrane region" description="Helical" evidence="7">
    <location>
        <begin position="49"/>
        <end position="75"/>
    </location>
</feature>
<feature type="transmembrane region" description="Helical" evidence="7">
    <location>
        <begin position="95"/>
        <end position="116"/>
    </location>
</feature>
<dbReference type="PANTHER" id="PTHR30353:SF0">
    <property type="entry name" value="TRANSMEMBRANE PROTEIN"/>
    <property type="match status" value="1"/>
</dbReference>
<keyword evidence="8" id="KW-0732">Signal</keyword>
<evidence type="ECO:0000256" key="7">
    <source>
        <dbReference type="RuleBase" id="RU367016"/>
    </source>
</evidence>
<evidence type="ECO:0000256" key="3">
    <source>
        <dbReference type="ARBA" id="ARBA00022475"/>
    </source>
</evidence>
<dbReference type="Pfam" id="PF09335">
    <property type="entry name" value="VTT_dom"/>
    <property type="match status" value="1"/>
</dbReference>
<dbReference type="Proteomes" id="UP000186465">
    <property type="component" value="Unassembled WGS sequence"/>
</dbReference>
<evidence type="ECO:0000313" key="10">
    <source>
        <dbReference type="EMBL" id="OKL50688.1"/>
    </source>
</evidence>
<evidence type="ECO:0000256" key="8">
    <source>
        <dbReference type="SAM" id="SignalP"/>
    </source>
</evidence>
<keyword evidence="4 7" id="KW-0812">Transmembrane</keyword>
<feature type="domain" description="VTT" evidence="9">
    <location>
        <begin position="75"/>
        <end position="199"/>
    </location>
</feature>
<keyword evidence="11" id="KW-1185">Reference proteome</keyword>
<organism evidence="10 11">
    <name type="scientific">Boudabousia marimammalium</name>
    <dbReference type="NCBI Taxonomy" id="156892"/>
    <lineage>
        <taxon>Bacteria</taxon>
        <taxon>Bacillati</taxon>
        <taxon>Actinomycetota</taxon>
        <taxon>Actinomycetes</taxon>
        <taxon>Actinomycetales</taxon>
        <taxon>Actinomycetaceae</taxon>
        <taxon>Boudabousia</taxon>
    </lineage>
</organism>
<comment type="subcellular location">
    <subcellularLocation>
        <location evidence="1 7">Cell membrane</location>
        <topology evidence="1 7">Multi-pass membrane protein</topology>
    </subcellularLocation>
</comment>